<keyword evidence="5" id="KW-0472">Membrane</keyword>
<dbReference type="InterPro" id="IPR046956">
    <property type="entry name" value="RLP23-like"/>
</dbReference>
<dbReference type="Pfam" id="PF00560">
    <property type="entry name" value="LRR_1"/>
    <property type="match status" value="3"/>
</dbReference>
<gene>
    <name evidence="7" type="ORF">LIER_35058</name>
</gene>
<evidence type="ECO:0000256" key="1">
    <source>
        <dbReference type="ARBA" id="ARBA00004479"/>
    </source>
</evidence>
<accession>A0AAV3NJD5</accession>
<dbReference type="Proteomes" id="UP001454036">
    <property type="component" value="Unassembled WGS sequence"/>
</dbReference>
<evidence type="ECO:0000256" key="4">
    <source>
        <dbReference type="ARBA" id="ARBA00022989"/>
    </source>
</evidence>
<dbReference type="EMBL" id="BAABME010015081">
    <property type="protein sequence ID" value="GAA0139279.1"/>
    <property type="molecule type" value="Genomic_DNA"/>
</dbReference>
<keyword evidence="8" id="KW-1185">Reference proteome</keyword>
<dbReference type="AlphaFoldDB" id="A0AAV3NJD5"/>
<keyword evidence="2" id="KW-0812">Transmembrane</keyword>
<proteinExistence type="predicted"/>
<sequence>MQHLEVLNLGNNHINDSFPCRLRTLQSLKVLVLRSNSFHGPLSCPEKNYSSWRLLQIVDLASNNFNGALPSELFSSCKAMSNSVNDPDSSAADHLGFDILRFSQLRYLDRVTVASKGLQLELVKILTIYTSVDLSSNNFHGEIPEEVGNLTALYVLDLSHNALAGQIPSALVT</sequence>
<dbReference type="Pfam" id="PF13516">
    <property type="entry name" value="LRR_6"/>
    <property type="match status" value="1"/>
</dbReference>
<evidence type="ECO:0000313" key="7">
    <source>
        <dbReference type="EMBL" id="GAA0139279.1"/>
    </source>
</evidence>
<evidence type="ECO:0000256" key="6">
    <source>
        <dbReference type="ARBA" id="ARBA00023180"/>
    </source>
</evidence>
<protein>
    <submittedName>
        <fullName evidence="7">Uncharacterized protein</fullName>
    </submittedName>
</protein>
<organism evidence="7 8">
    <name type="scientific">Lithospermum erythrorhizon</name>
    <name type="common">Purple gromwell</name>
    <name type="synonym">Lithospermum officinale var. erythrorhizon</name>
    <dbReference type="NCBI Taxonomy" id="34254"/>
    <lineage>
        <taxon>Eukaryota</taxon>
        <taxon>Viridiplantae</taxon>
        <taxon>Streptophyta</taxon>
        <taxon>Embryophyta</taxon>
        <taxon>Tracheophyta</taxon>
        <taxon>Spermatophyta</taxon>
        <taxon>Magnoliopsida</taxon>
        <taxon>eudicotyledons</taxon>
        <taxon>Gunneridae</taxon>
        <taxon>Pentapetalae</taxon>
        <taxon>asterids</taxon>
        <taxon>lamiids</taxon>
        <taxon>Boraginales</taxon>
        <taxon>Boraginaceae</taxon>
        <taxon>Boraginoideae</taxon>
        <taxon>Lithospermeae</taxon>
        <taxon>Lithospermum</taxon>
    </lineage>
</organism>
<evidence type="ECO:0000313" key="8">
    <source>
        <dbReference type="Proteomes" id="UP001454036"/>
    </source>
</evidence>
<dbReference type="PANTHER" id="PTHR48061">
    <property type="entry name" value="LEUCINE-RICH REPEAT RECEPTOR PROTEIN KINASE EMS1-LIKE-RELATED"/>
    <property type="match status" value="1"/>
</dbReference>
<comment type="subcellular location">
    <subcellularLocation>
        <location evidence="1">Membrane</location>
        <topology evidence="1">Single-pass type I membrane protein</topology>
    </subcellularLocation>
</comment>
<dbReference type="SUPFAM" id="SSF52047">
    <property type="entry name" value="RNI-like"/>
    <property type="match status" value="1"/>
</dbReference>
<evidence type="ECO:0000256" key="3">
    <source>
        <dbReference type="ARBA" id="ARBA00022729"/>
    </source>
</evidence>
<reference evidence="7 8" key="1">
    <citation type="submission" date="2024-01" db="EMBL/GenBank/DDBJ databases">
        <title>The complete chloroplast genome sequence of Lithospermum erythrorhizon: insights into the phylogenetic relationship among Boraginaceae species and the maternal lineages of purple gromwells.</title>
        <authorList>
            <person name="Okada T."/>
            <person name="Watanabe K."/>
        </authorList>
    </citation>
    <scope>NUCLEOTIDE SEQUENCE [LARGE SCALE GENOMIC DNA]</scope>
</reference>
<evidence type="ECO:0000256" key="5">
    <source>
        <dbReference type="ARBA" id="ARBA00023136"/>
    </source>
</evidence>
<name>A0AAV3NJD5_LITER</name>
<dbReference type="PANTHER" id="PTHR48061:SF2">
    <property type="entry name" value="RECEPTOR LIKE PROTEIN 30-LIKE"/>
    <property type="match status" value="1"/>
</dbReference>
<keyword evidence="3" id="KW-0732">Signal</keyword>
<comment type="caution">
    <text evidence="7">The sequence shown here is derived from an EMBL/GenBank/DDBJ whole genome shotgun (WGS) entry which is preliminary data.</text>
</comment>
<dbReference type="InterPro" id="IPR001611">
    <property type="entry name" value="Leu-rich_rpt"/>
</dbReference>
<dbReference type="InterPro" id="IPR032675">
    <property type="entry name" value="LRR_dom_sf"/>
</dbReference>
<keyword evidence="4" id="KW-1133">Transmembrane helix</keyword>
<dbReference type="GO" id="GO:0016020">
    <property type="term" value="C:membrane"/>
    <property type="evidence" value="ECO:0007669"/>
    <property type="project" value="UniProtKB-SubCell"/>
</dbReference>
<evidence type="ECO:0000256" key="2">
    <source>
        <dbReference type="ARBA" id="ARBA00022692"/>
    </source>
</evidence>
<dbReference type="Gene3D" id="3.80.10.10">
    <property type="entry name" value="Ribonuclease Inhibitor"/>
    <property type="match status" value="1"/>
</dbReference>
<keyword evidence="6" id="KW-0325">Glycoprotein</keyword>